<organism evidence="7 8">
    <name type="scientific">Neokomagataea tanensis NBRC 106556</name>
    <dbReference type="NCBI Taxonomy" id="1223519"/>
    <lineage>
        <taxon>Bacteria</taxon>
        <taxon>Pseudomonadati</taxon>
        <taxon>Pseudomonadota</taxon>
        <taxon>Alphaproteobacteria</taxon>
        <taxon>Acetobacterales</taxon>
        <taxon>Acetobacteraceae</taxon>
        <taxon>Neokomagataea</taxon>
    </lineage>
</organism>
<comment type="caution">
    <text evidence="7">The sequence shown here is derived from an EMBL/GenBank/DDBJ whole genome shotgun (WGS) entry which is preliminary data.</text>
</comment>
<dbReference type="Gene3D" id="2.170.130.10">
    <property type="entry name" value="TonB-dependent receptor, plug domain"/>
    <property type="match status" value="1"/>
</dbReference>
<evidence type="ECO:0000256" key="4">
    <source>
        <dbReference type="RuleBase" id="RU003357"/>
    </source>
</evidence>
<evidence type="ECO:0000313" key="8">
    <source>
        <dbReference type="Proteomes" id="UP001062443"/>
    </source>
</evidence>
<dbReference type="Gene3D" id="2.40.170.20">
    <property type="entry name" value="TonB-dependent receptor, beta-barrel domain"/>
    <property type="match status" value="1"/>
</dbReference>
<dbReference type="PANTHER" id="PTHR47234:SF2">
    <property type="entry name" value="TONB-DEPENDENT RECEPTOR"/>
    <property type="match status" value="1"/>
</dbReference>
<evidence type="ECO:0000256" key="3">
    <source>
        <dbReference type="ARBA" id="ARBA00023237"/>
    </source>
</evidence>
<evidence type="ECO:0000256" key="2">
    <source>
        <dbReference type="ARBA" id="ARBA00023136"/>
    </source>
</evidence>
<dbReference type="EMBL" id="BAQB01000008">
    <property type="protein sequence ID" value="GBR45502.1"/>
    <property type="molecule type" value="Genomic_DNA"/>
</dbReference>
<sequence length="970" mass="104656">MVGSRLIRNSIDAIQPIVSVSGAQIQRRGYTNVGTALLTENPAFAVGAATPFGTGGGSGAGQTFLNLLNMGSERTLTLVNGHRFVSGASASLYGNVSGDAVDVTEIPDGLIDRVDTLATGGSPTYGADAIAGAVNMQLKQNVEGLHVNGQAGWSQDLDAVNDKVEFLGGHNFNHDRGNVTLDVEYTKQYGLPADARPYWYGTDSPFNLAVSGQSYSQGLARNQRDIIYTQSGIPVTSDAMPFGQNAAGTGIAPQAGITNAAGQVLQFSPNGKSLIPITYDTANSPASPYTVSGGNGFPQSRFANLLDQTGRVALTSLAHYDITDHITAYGEAWYDRYDSTNTIGQPYYSTASFASAGMPAGNLIMNTNNPFLTSAEQATIANGLAAAGSPTNQFYMARASTDIYSGRYTTKNEMYRLVGGFKGDFSVLGRKVEWDANANYGDNSSVTFQDQVNNQNFANALNATTDSAGNIICMPGYTNSPMATKSASCSPLNLFGNGQASQSAVNYITSPASVATRNTQLDVNLTAHTTLFHLPGGGVQWLIGYEHRREAFNFEPDAFNQGVIVNGNCQQQYGYATCQPSTYGSYHTHEGFTEMDIPLVKPSMNIPLIYHASMNSSARYIYNNMTGSYWSYTGGASLSPFKDLTFRGNYTRSLRAPGTAELFAPQSTDFEYGNDPCDTNYINGGSNPAIRAANCAAAGVPKGFQSLISNATVEGRAGGNRHLQNEVGTSVSAGFVFTPHFIPGLTIQGDYIDVRLTGAIQQPGVQYIMDACYDTSGYNSSPYCSLITRDATTHQITNFNDSFQNIGGIESRVAQFMVDYNLELSRLGLPDNAGSLDLHATELHYFLSNQSIGGVVTQQYGTSTTPKDNMTANLTYMRGPFSFQWQTQWYGKSQQSVQNPLSTYQYPFFNQFFMFNTNMSYQFAKKYTVFFNVNNITGEHPPFPYVGSVNRYAQAIIGRSFLFGFHADVF</sequence>
<dbReference type="InterPro" id="IPR037066">
    <property type="entry name" value="Plug_dom_sf"/>
</dbReference>
<dbReference type="Pfam" id="PF00593">
    <property type="entry name" value="TonB_dep_Rec_b-barrel"/>
    <property type="match status" value="1"/>
</dbReference>
<protein>
    <submittedName>
        <fullName evidence="7">TonB-dependent receptor</fullName>
    </submittedName>
</protein>
<evidence type="ECO:0000313" key="7">
    <source>
        <dbReference type="EMBL" id="GBR45502.1"/>
    </source>
</evidence>
<comment type="similarity">
    <text evidence="4">Belongs to the TonB-dependent receptor family.</text>
</comment>
<dbReference type="SUPFAM" id="SSF56935">
    <property type="entry name" value="Porins"/>
    <property type="match status" value="1"/>
</dbReference>
<dbReference type="InterPro" id="IPR000531">
    <property type="entry name" value="Beta-barrel_TonB"/>
</dbReference>
<comment type="subcellular location">
    <subcellularLocation>
        <location evidence="1 4">Cell outer membrane</location>
    </subcellularLocation>
</comment>
<dbReference type="Proteomes" id="UP001062443">
    <property type="component" value="Unassembled WGS sequence"/>
</dbReference>
<reference evidence="7" key="1">
    <citation type="submission" date="2013-04" db="EMBL/GenBank/DDBJ databases">
        <title>The genome sequencing project of 58 acetic acid bacteria.</title>
        <authorList>
            <person name="Okamoto-Kainuma A."/>
            <person name="Ishikawa M."/>
            <person name="Umino S."/>
            <person name="Koizumi Y."/>
            <person name="Shiwa Y."/>
            <person name="Yoshikawa H."/>
            <person name="Matsutani M."/>
            <person name="Matsushita K."/>
        </authorList>
    </citation>
    <scope>NUCLEOTIDE SEQUENCE</scope>
    <source>
        <strain evidence="7">NBRC 106556</strain>
    </source>
</reference>
<keyword evidence="2 4" id="KW-0472">Membrane</keyword>
<keyword evidence="4" id="KW-0798">TonB box</keyword>
<evidence type="ECO:0000259" key="5">
    <source>
        <dbReference type="Pfam" id="PF00593"/>
    </source>
</evidence>
<keyword evidence="7" id="KW-0675">Receptor</keyword>
<proteinExistence type="inferred from homology"/>
<keyword evidence="3" id="KW-0998">Cell outer membrane</keyword>
<evidence type="ECO:0000259" key="6">
    <source>
        <dbReference type="Pfam" id="PF07715"/>
    </source>
</evidence>
<gene>
    <name evidence="7" type="ORF">AA106556_0789</name>
</gene>
<feature type="domain" description="TonB-dependent receptor-like beta-barrel" evidence="5">
    <location>
        <begin position="403"/>
        <end position="936"/>
    </location>
</feature>
<name>A0ABQ0QHZ2_9PROT</name>
<evidence type="ECO:0000256" key="1">
    <source>
        <dbReference type="ARBA" id="ARBA00004442"/>
    </source>
</evidence>
<dbReference type="InterPro" id="IPR036942">
    <property type="entry name" value="Beta-barrel_TonB_sf"/>
</dbReference>
<dbReference type="InterPro" id="IPR012910">
    <property type="entry name" value="Plug_dom"/>
</dbReference>
<accession>A0ABQ0QHZ2</accession>
<feature type="domain" description="TonB-dependent receptor plug" evidence="6">
    <location>
        <begin position="12"/>
        <end position="133"/>
    </location>
</feature>
<dbReference type="Pfam" id="PF07715">
    <property type="entry name" value="Plug"/>
    <property type="match status" value="1"/>
</dbReference>
<dbReference type="PANTHER" id="PTHR47234">
    <property type="match status" value="1"/>
</dbReference>
<keyword evidence="8" id="KW-1185">Reference proteome</keyword>